<keyword evidence="3" id="KW-1185">Reference proteome</keyword>
<comment type="caution">
    <text evidence="2">The sequence shown here is derived from an EMBL/GenBank/DDBJ whole genome shotgun (WGS) entry which is preliminary data.</text>
</comment>
<dbReference type="EMBL" id="MNBE01000310">
    <property type="protein sequence ID" value="OKP10835.1"/>
    <property type="molecule type" value="Genomic_DNA"/>
</dbReference>
<dbReference type="AlphaFoldDB" id="A0A1Q5UED7"/>
<sequence>MVFTRSQERTAKRKRGAEEEEHANNGQVESSARTKRARHETAETRPSELATLRARNQKLEVRESANLTEIASLQAKVTLLTDK</sequence>
<evidence type="ECO:0000256" key="1">
    <source>
        <dbReference type="SAM" id="MobiDB-lite"/>
    </source>
</evidence>
<name>A0A1Q5UED7_9EURO</name>
<dbReference type="Proteomes" id="UP000186955">
    <property type="component" value="Unassembled WGS sequence"/>
</dbReference>
<proteinExistence type="predicted"/>
<feature type="region of interest" description="Disordered" evidence="1">
    <location>
        <begin position="1"/>
        <end position="51"/>
    </location>
</feature>
<protein>
    <submittedName>
        <fullName evidence="2">Uncharacterized protein</fullName>
    </submittedName>
</protein>
<gene>
    <name evidence="2" type="ORF">PENSUB_3655</name>
</gene>
<evidence type="ECO:0000313" key="3">
    <source>
        <dbReference type="Proteomes" id="UP000186955"/>
    </source>
</evidence>
<organism evidence="2 3">
    <name type="scientific">Penicillium subrubescens</name>
    <dbReference type="NCBI Taxonomy" id="1316194"/>
    <lineage>
        <taxon>Eukaryota</taxon>
        <taxon>Fungi</taxon>
        <taxon>Dikarya</taxon>
        <taxon>Ascomycota</taxon>
        <taxon>Pezizomycotina</taxon>
        <taxon>Eurotiomycetes</taxon>
        <taxon>Eurotiomycetidae</taxon>
        <taxon>Eurotiales</taxon>
        <taxon>Aspergillaceae</taxon>
        <taxon>Penicillium</taxon>
    </lineage>
</organism>
<accession>A0A1Q5UED7</accession>
<feature type="compositionally biased region" description="Basic and acidic residues" evidence="1">
    <location>
        <begin position="1"/>
        <end position="10"/>
    </location>
</feature>
<reference evidence="2 3" key="1">
    <citation type="submission" date="2016-10" db="EMBL/GenBank/DDBJ databases">
        <title>Genome sequence of the ascomycete fungus Penicillium subrubescens.</title>
        <authorList>
            <person name="De Vries R.P."/>
            <person name="Peng M."/>
            <person name="Dilokpimol A."/>
            <person name="Hilden K."/>
            <person name="Makela M.R."/>
            <person name="Grigoriev I."/>
            <person name="Riley R."/>
            <person name="Granchi Z."/>
        </authorList>
    </citation>
    <scope>NUCLEOTIDE SEQUENCE [LARGE SCALE GENOMIC DNA]</scope>
    <source>
        <strain evidence="2 3">CBS 132785</strain>
    </source>
</reference>
<evidence type="ECO:0000313" key="2">
    <source>
        <dbReference type="EMBL" id="OKP10835.1"/>
    </source>
</evidence>